<keyword evidence="2" id="KW-1185">Reference proteome</keyword>
<evidence type="ECO:0000313" key="1">
    <source>
        <dbReference type="EMBL" id="KAJ7042705.1"/>
    </source>
</evidence>
<accession>A0AAD6TC90</accession>
<protein>
    <submittedName>
        <fullName evidence="1">Uncharacterized protein</fullName>
    </submittedName>
</protein>
<dbReference type="Proteomes" id="UP001218188">
    <property type="component" value="Unassembled WGS sequence"/>
</dbReference>
<reference evidence="1" key="1">
    <citation type="submission" date="2023-03" db="EMBL/GenBank/DDBJ databases">
        <title>Massive genome expansion in bonnet fungi (Mycena s.s.) driven by repeated elements and novel gene families across ecological guilds.</title>
        <authorList>
            <consortium name="Lawrence Berkeley National Laboratory"/>
            <person name="Harder C.B."/>
            <person name="Miyauchi S."/>
            <person name="Viragh M."/>
            <person name="Kuo A."/>
            <person name="Thoen E."/>
            <person name="Andreopoulos B."/>
            <person name="Lu D."/>
            <person name="Skrede I."/>
            <person name="Drula E."/>
            <person name="Henrissat B."/>
            <person name="Morin E."/>
            <person name="Kohler A."/>
            <person name="Barry K."/>
            <person name="LaButti K."/>
            <person name="Morin E."/>
            <person name="Salamov A."/>
            <person name="Lipzen A."/>
            <person name="Mereny Z."/>
            <person name="Hegedus B."/>
            <person name="Baldrian P."/>
            <person name="Stursova M."/>
            <person name="Weitz H."/>
            <person name="Taylor A."/>
            <person name="Grigoriev I.V."/>
            <person name="Nagy L.G."/>
            <person name="Martin F."/>
            <person name="Kauserud H."/>
        </authorList>
    </citation>
    <scope>NUCLEOTIDE SEQUENCE</scope>
    <source>
        <strain evidence="1">CBHHK200</strain>
    </source>
</reference>
<dbReference type="EMBL" id="JARJCM010000012">
    <property type="protein sequence ID" value="KAJ7042705.1"/>
    <property type="molecule type" value="Genomic_DNA"/>
</dbReference>
<proteinExistence type="predicted"/>
<dbReference type="AlphaFoldDB" id="A0AAD6TC90"/>
<evidence type="ECO:0000313" key="2">
    <source>
        <dbReference type="Proteomes" id="UP001218188"/>
    </source>
</evidence>
<sequence>MSTVSVTGLKTPSARREWLMHCSSLPFFQLARHCAQSHSVTPESLTRPSCANVVTQPGQHAGASPAPRPPPNVPWLQWGIVRRGPASNMFRFALSSLRAQSLELRACHTFPILTSCSTFHTTRDDRTAWNVDKQEHGMRRGREDPGRAETSVVLCTLLARAEDNISQYCRTRLESVLAGVLTRSQVYARRVAGTDLNQSAADND</sequence>
<name>A0AAD6TC90_9AGAR</name>
<comment type="caution">
    <text evidence="1">The sequence shown here is derived from an EMBL/GenBank/DDBJ whole genome shotgun (WGS) entry which is preliminary data.</text>
</comment>
<gene>
    <name evidence="1" type="ORF">C8F04DRAFT_1076841</name>
</gene>
<organism evidence="1 2">
    <name type="scientific">Mycena alexandri</name>
    <dbReference type="NCBI Taxonomy" id="1745969"/>
    <lineage>
        <taxon>Eukaryota</taxon>
        <taxon>Fungi</taxon>
        <taxon>Dikarya</taxon>
        <taxon>Basidiomycota</taxon>
        <taxon>Agaricomycotina</taxon>
        <taxon>Agaricomycetes</taxon>
        <taxon>Agaricomycetidae</taxon>
        <taxon>Agaricales</taxon>
        <taxon>Marasmiineae</taxon>
        <taxon>Mycenaceae</taxon>
        <taxon>Mycena</taxon>
    </lineage>
</organism>